<gene>
    <name evidence="1" type="ORF">WDZ17_13770</name>
</gene>
<organism evidence="1 2">
    <name type="scientific">Pseudokineococcus basanitobsidens</name>
    <dbReference type="NCBI Taxonomy" id="1926649"/>
    <lineage>
        <taxon>Bacteria</taxon>
        <taxon>Bacillati</taxon>
        <taxon>Actinomycetota</taxon>
        <taxon>Actinomycetes</taxon>
        <taxon>Kineosporiales</taxon>
        <taxon>Kineosporiaceae</taxon>
        <taxon>Pseudokineococcus</taxon>
    </lineage>
</organism>
<protein>
    <submittedName>
        <fullName evidence="1">Uncharacterized protein</fullName>
    </submittedName>
</protein>
<sequence>MTSAVVRRVFVPDGERVMLVSKASPTDSATWPAALERAGYHRAEDLDDLR</sequence>
<dbReference type="EMBL" id="JBBIAA010000021">
    <property type="protein sequence ID" value="MEJ5946361.1"/>
    <property type="molecule type" value="Genomic_DNA"/>
</dbReference>
<comment type="caution">
    <text evidence="1">The sequence shown here is derived from an EMBL/GenBank/DDBJ whole genome shotgun (WGS) entry which is preliminary data.</text>
</comment>
<dbReference type="Proteomes" id="UP001387100">
    <property type="component" value="Unassembled WGS sequence"/>
</dbReference>
<reference evidence="1 2" key="1">
    <citation type="journal article" date="2017" name="Int. J. Syst. Evol. Microbiol.">
        <title>Pseudokineococcus basanitobsidens sp. nov., isolated from volcanic rock.</title>
        <authorList>
            <person name="Lee D.W."/>
            <person name="Park M.Y."/>
            <person name="Kim J.J."/>
            <person name="Kim B.S."/>
        </authorList>
    </citation>
    <scope>NUCLEOTIDE SEQUENCE [LARGE SCALE GENOMIC DNA]</scope>
    <source>
        <strain evidence="1 2">DSM 103726</strain>
    </source>
</reference>
<accession>A0ABU8RMQ9</accession>
<name>A0ABU8RMQ9_9ACTN</name>
<proteinExistence type="predicted"/>
<evidence type="ECO:0000313" key="2">
    <source>
        <dbReference type="Proteomes" id="UP001387100"/>
    </source>
</evidence>
<keyword evidence="2" id="KW-1185">Reference proteome</keyword>
<evidence type="ECO:0000313" key="1">
    <source>
        <dbReference type="EMBL" id="MEJ5946361.1"/>
    </source>
</evidence>